<reference evidence="2" key="1">
    <citation type="submission" date="2022-10" db="EMBL/GenBank/DDBJ databases">
        <authorList>
            <person name="Botero Cardona J."/>
        </authorList>
    </citation>
    <scope>NUCLEOTIDE SEQUENCE</scope>
    <source>
        <strain evidence="2">LMG 31819</strain>
        <strain evidence="1">R-53529</strain>
    </source>
</reference>
<evidence type="ECO:0000313" key="4">
    <source>
        <dbReference type="Proteomes" id="UP001154259"/>
    </source>
</evidence>
<accession>A0A9W4X6H1</accession>
<dbReference type="EMBL" id="CAMXCS010000001">
    <property type="protein sequence ID" value="CAI3926185.1"/>
    <property type="molecule type" value="Genomic_DNA"/>
</dbReference>
<evidence type="ECO:0000313" key="3">
    <source>
        <dbReference type="Proteomes" id="UP001154255"/>
    </source>
</evidence>
<dbReference type="AlphaFoldDB" id="A0A9W4X6H1"/>
<keyword evidence="4" id="KW-1185">Reference proteome</keyword>
<comment type="caution">
    <text evidence="2">The sequence shown here is derived from an EMBL/GenBank/DDBJ whole genome shotgun (WGS) entry which is preliminary data.</text>
</comment>
<proteinExistence type="predicted"/>
<name>A0A9W4X6H1_9PROT</name>
<dbReference type="EMBL" id="CAMXCM010000001">
    <property type="protein sequence ID" value="CAI3934653.1"/>
    <property type="molecule type" value="Genomic_DNA"/>
</dbReference>
<evidence type="ECO:0000313" key="2">
    <source>
        <dbReference type="EMBL" id="CAI3934653.1"/>
    </source>
</evidence>
<sequence length="33" mass="4097">MYCPRNNIFNFYIFDINFVYKKYYTQGMAFKGV</sequence>
<gene>
    <name evidence="1" type="ORF">R53529_LOCUS243</name>
    <name evidence="2" type="ORF">R53530_LOCUS858</name>
</gene>
<dbReference type="Proteomes" id="UP001154255">
    <property type="component" value="Unassembled WGS sequence"/>
</dbReference>
<evidence type="ECO:0000313" key="1">
    <source>
        <dbReference type="EMBL" id="CAI3926185.1"/>
    </source>
</evidence>
<protein>
    <submittedName>
        <fullName evidence="2">Uncharacterized protein</fullName>
    </submittedName>
</protein>
<organism evidence="2 3">
    <name type="scientific">Commensalibacter communis</name>
    <dbReference type="NCBI Taxonomy" id="2972786"/>
    <lineage>
        <taxon>Bacteria</taxon>
        <taxon>Pseudomonadati</taxon>
        <taxon>Pseudomonadota</taxon>
        <taxon>Alphaproteobacteria</taxon>
        <taxon>Acetobacterales</taxon>
        <taxon>Acetobacteraceae</taxon>
    </lineage>
</organism>
<dbReference type="Proteomes" id="UP001154259">
    <property type="component" value="Unassembled WGS sequence"/>
</dbReference>